<keyword evidence="1" id="KW-0732">Signal</keyword>
<proteinExistence type="predicted"/>
<gene>
    <name evidence="4" type="ORF">NDI79_11300</name>
</gene>
<feature type="compositionally biased region" description="Gly residues" evidence="2">
    <location>
        <begin position="50"/>
        <end position="71"/>
    </location>
</feature>
<protein>
    <submittedName>
        <fullName evidence="4">ABC transporter substrate-binding protein</fullName>
    </submittedName>
</protein>
<dbReference type="PROSITE" id="PS51318">
    <property type="entry name" value="TAT"/>
    <property type="match status" value="1"/>
</dbReference>
<organism evidence="4 5">
    <name type="scientific">Halogeometricum luteum</name>
    <dbReference type="NCBI Taxonomy" id="2950537"/>
    <lineage>
        <taxon>Archaea</taxon>
        <taxon>Methanobacteriati</taxon>
        <taxon>Methanobacteriota</taxon>
        <taxon>Stenosarchaea group</taxon>
        <taxon>Halobacteria</taxon>
        <taxon>Halobacteriales</taxon>
        <taxon>Haloferacaceae</taxon>
        <taxon>Halogeometricum</taxon>
    </lineage>
</organism>
<dbReference type="InterPro" id="IPR051010">
    <property type="entry name" value="BCAA_transport"/>
</dbReference>
<dbReference type="SUPFAM" id="SSF53822">
    <property type="entry name" value="Periplasmic binding protein-like I"/>
    <property type="match status" value="2"/>
</dbReference>
<reference evidence="4 5" key="1">
    <citation type="submission" date="2022-06" db="EMBL/GenBank/DDBJ databases">
        <title>Halogeometricum sp. a new haloarchaeum isolate from saline soil.</title>
        <authorList>
            <person name="Strakova D."/>
            <person name="Galisteo C."/>
            <person name="Sanchez-Porro C."/>
            <person name="Ventosa A."/>
        </authorList>
    </citation>
    <scope>NUCLEOTIDE SEQUENCE [LARGE SCALE GENOMIC DNA]</scope>
    <source>
        <strain evidence="5">S3BR25-2</strain>
    </source>
</reference>
<dbReference type="Pfam" id="PF13458">
    <property type="entry name" value="Peripla_BP_6"/>
    <property type="match status" value="1"/>
</dbReference>
<evidence type="ECO:0000313" key="5">
    <source>
        <dbReference type="Proteomes" id="UP001254813"/>
    </source>
</evidence>
<dbReference type="Proteomes" id="UP001254813">
    <property type="component" value="Unassembled WGS sequence"/>
</dbReference>
<keyword evidence="5" id="KW-1185">Reference proteome</keyword>
<feature type="region of interest" description="Disordered" evidence="2">
    <location>
        <begin position="27"/>
        <end position="74"/>
    </location>
</feature>
<evidence type="ECO:0000259" key="3">
    <source>
        <dbReference type="Pfam" id="PF13458"/>
    </source>
</evidence>
<dbReference type="PANTHER" id="PTHR30483:SF6">
    <property type="entry name" value="PERIPLASMIC BINDING PROTEIN OF ABC TRANSPORTER FOR NATURAL AMINO ACIDS"/>
    <property type="match status" value="1"/>
</dbReference>
<dbReference type="InterPro" id="IPR028082">
    <property type="entry name" value="Peripla_BP_I"/>
</dbReference>
<dbReference type="RefSeq" id="WP_310928566.1">
    <property type="nucleotide sequence ID" value="NZ_JAMQOQ010000002.1"/>
</dbReference>
<accession>A0ABU2G3L8</accession>
<comment type="caution">
    <text evidence="4">The sequence shown here is derived from an EMBL/GenBank/DDBJ whole genome shotgun (WGS) entry which is preliminary data.</text>
</comment>
<dbReference type="PROSITE" id="PS51257">
    <property type="entry name" value="PROKAR_LIPOPROTEIN"/>
    <property type="match status" value="1"/>
</dbReference>
<feature type="compositionally biased region" description="Low complexity" evidence="2">
    <location>
        <begin position="35"/>
        <end position="49"/>
    </location>
</feature>
<sequence>MARDIVRRDFLKRAGAAGAVGVVGLSGCIGSPDNGGTETQGETETDAGSGTDGGGETETEGSGGGGSGDGPDGLVVIGYPESGIQLFRDYYSQSDGAEAILIPDGLRDGALPAQVGNDMENVTGTAPAAGGPNQEAFVSLFQEEYGSAPGVFTSQSFDSAAIGILANAAAGENSGPAIKEQMRRIANPGGMEVGPDNFVEGVEAAANGEDVNYQGASSSTNFDQNGDPASAAYAIWEFEGVDSQSTTTIETQSFQGQNPNGAGPAADSAPGGSDREISLGILLPETGDLASTGQPMIQAAQIPGMLVNDANPAGLSVNQQIEDTQTSPSAGVSAAQSLASAGVPFVCGTASSGVNVPVSQQVFIPNEMIGCSPSSTALSVSNLEDNDYIFRTAPSDRLQGRVMAQVMAERLNASTVSTLYVNNDYGQQLSERFSGVFEDSFDGEVLTQVAFNIGESSYSSVIESALSGSSN</sequence>
<dbReference type="NCBIfam" id="TIGR01409">
    <property type="entry name" value="TAT_signal_seq"/>
    <property type="match status" value="1"/>
</dbReference>
<dbReference type="Gene3D" id="3.40.50.2300">
    <property type="match status" value="4"/>
</dbReference>
<feature type="domain" description="Leucine-binding protein" evidence="3">
    <location>
        <begin position="276"/>
        <end position="465"/>
    </location>
</feature>
<dbReference type="PANTHER" id="PTHR30483">
    <property type="entry name" value="LEUCINE-SPECIFIC-BINDING PROTEIN"/>
    <property type="match status" value="1"/>
</dbReference>
<feature type="compositionally biased region" description="Polar residues" evidence="2">
    <location>
        <begin position="244"/>
        <end position="260"/>
    </location>
</feature>
<feature type="region of interest" description="Disordered" evidence="2">
    <location>
        <begin position="244"/>
        <end position="276"/>
    </location>
</feature>
<evidence type="ECO:0000313" key="4">
    <source>
        <dbReference type="EMBL" id="MDS0294758.1"/>
    </source>
</evidence>
<dbReference type="InterPro" id="IPR028081">
    <property type="entry name" value="Leu-bd"/>
</dbReference>
<feature type="compositionally biased region" description="Low complexity" evidence="2">
    <location>
        <begin position="261"/>
        <end position="272"/>
    </location>
</feature>
<evidence type="ECO:0000256" key="1">
    <source>
        <dbReference type="ARBA" id="ARBA00022729"/>
    </source>
</evidence>
<dbReference type="InterPro" id="IPR019546">
    <property type="entry name" value="TAT_signal_bac_arc"/>
</dbReference>
<name>A0ABU2G3L8_9EURY</name>
<evidence type="ECO:0000256" key="2">
    <source>
        <dbReference type="SAM" id="MobiDB-lite"/>
    </source>
</evidence>
<dbReference type="EMBL" id="JAMQOQ010000002">
    <property type="protein sequence ID" value="MDS0294758.1"/>
    <property type="molecule type" value="Genomic_DNA"/>
</dbReference>
<dbReference type="InterPro" id="IPR006311">
    <property type="entry name" value="TAT_signal"/>
</dbReference>